<dbReference type="AlphaFoldDB" id="A0A3G9D044"/>
<proteinExistence type="predicted"/>
<gene>
    <name evidence="7" type="ORF">MESMT1_2749</name>
</gene>
<feature type="transmembrane region" description="Helical" evidence="6">
    <location>
        <begin position="330"/>
        <end position="352"/>
    </location>
</feature>
<feature type="transmembrane region" description="Helical" evidence="6">
    <location>
        <begin position="364"/>
        <end position="386"/>
    </location>
</feature>
<dbReference type="PANTHER" id="PTHR30250">
    <property type="entry name" value="PST FAMILY PREDICTED COLANIC ACID TRANSPORTER"/>
    <property type="match status" value="1"/>
</dbReference>
<protein>
    <submittedName>
        <fullName evidence="7">Integral membrane protein</fullName>
    </submittedName>
</protein>
<feature type="transmembrane region" description="Helical" evidence="6">
    <location>
        <begin position="301"/>
        <end position="324"/>
    </location>
</feature>
<keyword evidence="3 6" id="KW-0812">Transmembrane</keyword>
<evidence type="ECO:0000256" key="1">
    <source>
        <dbReference type="ARBA" id="ARBA00004651"/>
    </source>
</evidence>
<keyword evidence="2" id="KW-1003">Cell membrane</keyword>
<evidence type="ECO:0000256" key="5">
    <source>
        <dbReference type="ARBA" id="ARBA00023136"/>
    </source>
</evidence>
<dbReference type="Proteomes" id="UP000265557">
    <property type="component" value="Chromosome"/>
</dbReference>
<feature type="transmembrane region" description="Helical" evidence="6">
    <location>
        <begin position="256"/>
        <end position="280"/>
    </location>
</feature>
<evidence type="ECO:0000256" key="3">
    <source>
        <dbReference type="ARBA" id="ARBA00022692"/>
    </source>
</evidence>
<dbReference type="PANTHER" id="PTHR30250:SF11">
    <property type="entry name" value="O-ANTIGEN TRANSPORTER-RELATED"/>
    <property type="match status" value="1"/>
</dbReference>
<keyword evidence="5 6" id="KW-0472">Membrane</keyword>
<feature type="transmembrane region" description="Helical" evidence="6">
    <location>
        <begin position="153"/>
        <end position="172"/>
    </location>
</feature>
<evidence type="ECO:0000256" key="6">
    <source>
        <dbReference type="SAM" id="Phobius"/>
    </source>
</evidence>
<feature type="transmembrane region" description="Helical" evidence="6">
    <location>
        <begin position="122"/>
        <end position="141"/>
    </location>
</feature>
<evidence type="ECO:0000256" key="4">
    <source>
        <dbReference type="ARBA" id="ARBA00022989"/>
    </source>
</evidence>
<feature type="transmembrane region" description="Helical" evidence="6">
    <location>
        <begin position="445"/>
        <end position="465"/>
    </location>
</feature>
<feature type="transmembrane region" description="Helical" evidence="6">
    <location>
        <begin position="52"/>
        <end position="75"/>
    </location>
</feature>
<feature type="transmembrane region" description="Helical" evidence="6">
    <location>
        <begin position="178"/>
        <end position="200"/>
    </location>
</feature>
<dbReference type="GO" id="GO:0005886">
    <property type="term" value="C:plasma membrane"/>
    <property type="evidence" value="ECO:0007669"/>
    <property type="project" value="UniProtKB-SubCell"/>
</dbReference>
<keyword evidence="4 6" id="KW-1133">Transmembrane helix</keyword>
<evidence type="ECO:0000313" key="8">
    <source>
        <dbReference type="Proteomes" id="UP000265557"/>
    </source>
</evidence>
<feature type="transmembrane region" description="Helical" evidence="6">
    <location>
        <begin position="221"/>
        <end position="241"/>
    </location>
</feature>
<feature type="transmembrane region" description="Helical" evidence="6">
    <location>
        <begin position="392"/>
        <end position="415"/>
    </location>
</feature>
<dbReference type="InterPro" id="IPR050833">
    <property type="entry name" value="Poly_Biosynth_Transport"/>
</dbReference>
<comment type="subcellular location">
    <subcellularLocation>
        <location evidence="1">Cell membrane</location>
        <topology evidence="1">Multi-pass membrane protein</topology>
    </subcellularLocation>
</comment>
<feature type="transmembrane region" description="Helical" evidence="6">
    <location>
        <begin position="96"/>
        <end position="116"/>
    </location>
</feature>
<name>A0A3G9D044_METTE</name>
<accession>A0A3G9D044</accession>
<evidence type="ECO:0000256" key="2">
    <source>
        <dbReference type="ARBA" id="ARBA00022475"/>
    </source>
</evidence>
<sequence>MKQQIGESNGFNLQAFSSDVLIYSFGQALLLIFGFIQSLIIPKYLSTTDYGYWQLFLLYTTYVGILHLGFLDGILVRWAGKDFEAFREEIPTTFRFILLEQGVTVGILIMIVGLVDISYKEIALAVLVNAIIVNLLTFFLFTAQAAKRFKLVTAVNIGRGLLFIIFVLLILFSGYFSYFSVILATMATGITIVFLFIFNSRDCLFYHTTDRKSLLQYGKENIGIGIFVLLGNFTALIFATIDRLTIGSFFPITQFAVYTFAMTMCGLATIFLQAVSQVFFPYLSGSSAKTRTKAYDLLKSALVIFWAGVLAAYFPFSVGIKYYLPQYSDSLPLMAILLCTIGFSGQINILHANFFKVYRKQRTYFVLAAASLIGAVALNLLSVYLFGTLTAVAATAVVSFSLWYLLNEVALLHLVAGSARKIVRWVLVTGAYIGAFLGANTVAETWVIGFGIYGMLFIGITTICLQQETEQFWSIIHEVIMLNPIFCTCMQK</sequence>
<feature type="transmembrane region" description="Helical" evidence="6">
    <location>
        <begin position="422"/>
        <end position="439"/>
    </location>
</feature>
<organism evidence="7 8">
    <name type="scientific">Methanosarcina thermophila</name>
    <dbReference type="NCBI Taxonomy" id="2210"/>
    <lineage>
        <taxon>Archaea</taxon>
        <taxon>Methanobacteriati</taxon>
        <taxon>Methanobacteriota</taxon>
        <taxon>Stenosarchaea group</taxon>
        <taxon>Methanomicrobia</taxon>
        <taxon>Methanosarcinales</taxon>
        <taxon>Methanosarcinaceae</taxon>
        <taxon>Methanosarcina</taxon>
    </lineage>
</organism>
<feature type="transmembrane region" description="Helical" evidence="6">
    <location>
        <begin position="20"/>
        <end position="40"/>
    </location>
</feature>
<reference evidence="7 8" key="1">
    <citation type="submission" date="2016-09" db="EMBL/GenBank/DDBJ databases">
        <title>Complete Genome Sequence of Methanosarcina thermophila MT-1.</title>
        <authorList>
            <person name="Kouzuma A."/>
        </authorList>
    </citation>
    <scope>NUCLEOTIDE SEQUENCE [LARGE SCALE GENOMIC DNA]</scope>
    <source>
        <strain evidence="7 8">MT-1</strain>
    </source>
</reference>
<dbReference type="EMBL" id="AP017646">
    <property type="protein sequence ID" value="BAW30679.1"/>
    <property type="molecule type" value="Genomic_DNA"/>
</dbReference>
<evidence type="ECO:0000313" key="7">
    <source>
        <dbReference type="EMBL" id="BAW30679.1"/>
    </source>
</evidence>